<dbReference type="AlphaFoldDB" id="A0A5J9TE40"/>
<dbReference type="GO" id="GO:0098542">
    <property type="term" value="P:defense response to other organism"/>
    <property type="evidence" value="ECO:0007669"/>
    <property type="project" value="InterPro"/>
</dbReference>
<evidence type="ECO:0000256" key="2">
    <source>
        <dbReference type="ARBA" id="ARBA00023136"/>
    </source>
</evidence>
<reference evidence="3 4" key="1">
    <citation type="journal article" date="2019" name="Sci. Rep.">
        <title>A high-quality genome of Eragrostis curvula grass provides insights into Poaceae evolution and supports new strategies to enhance forage quality.</title>
        <authorList>
            <person name="Carballo J."/>
            <person name="Santos B.A.C.M."/>
            <person name="Zappacosta D."/>
            <person name="Garbus I."/>
            <person name="Selva J.P."/>
            <person name="Gallo C.A."/>
            <person name="Diaz A."/>
            <person name="Albertini E."/>
            <person name="Caccamo M."/>
            <person name="Echenique V."/>
        </authorList>
    </citation>
    <scope>NUCLEOTIDE SEQUENCE [LARGE SCALE GENOMIC DNA]</scope>
    <source>
        <strain evidence="4">cv. Victoria</strain>
        <tissue evidence="3">Leaf</tissue>
    </source>
</reference>
<name>A0A5J9TE40_9POAL</name>
<keyword evidence="2" id="KW-0472">Membrane</keyword>
<dbReference type="OrthoDB" id="695001at2759"/>
<dbReference type="InterPro" id="IPR044839">
    <property type="entry name" value="NDR1-like"/>
</dbReference>
<sequence>MGRKVDAFCFVVGLLAVAGVLVMAFAVVVPVQVTVDEAYLGRLTLAGPGNGTPASLAYNLSLMVTVHNCNWAMSVRRTAPLDFELRFAGRPFTRFRLAGAADSDRIRRSTMATDSFSVAGEVALGRHGAAEFARERASGVFELELIVAGEFKYQAHFHSHSLRVICPLTLSISTPTLPAPFAGVKCT</sequence>
<evidence type="ECO:0000256" key="1">
    <source>
        <dbReference type="ARBA" id="ARBA00004370"/>
    </source>
</evidence>
<dbReference type="EMBL" id="RWGY01000039">
    <property type="protein sequence ID" value="TVU08881.1"/>
    <property type="molecule type" value="Genomic_DNA"/>
</dbReference>
<dbReference type="PANTHER" id="PTHR31415">
    <property type="entry name" value="OS05G0367900 PROTEIN"/>
    <property type="match status" value="1"/>
</dbReference>
<gene>
    <name evidence="3" type="ORF">EJB05_42305</name>
</gene>
<dbReference type="Proteomes" id="UP000324897">
    <property type="component" value="Chromosome 3"/>
</dbReference>
<evidence type="ECO:0008006" key="5">
    <source>
        <dbReference type="Google" id="ProtNLM"/>
    </source>
</evidence>
<evidence type="ECO:0000313" key="4">
    <source>
        <dbReference type="Proteomes" id="UP000324897"/>
    </source>
</evidence>
<comment type="subcellular location">
    <subcellularLocation>
        <location evidence="1">Membrane</location>
    </subcellularLocation>
</comment>
<dbReference type="GO" id="GO:0009506">
    <property type="term" value="C:plasmodesma"/>
    <property type="evidence" value="ECO:0007669"/>
    <property type="project" value="TreeGrafter"/>
</dbReference>
<protein>
    <recommendedName>
        <fullName evidence="5">Late embryogenesis abundant protein LEA-2 subgroup domain-containing protein</fullName>
    </recommendedName>
</protein>
<proteinExistence type="predicted"/>
<keyword evidence="4" id="KW-1185">Reference proteome</keyword>
<evidence type="ECO:0000313" key="3">
    <source>
        <dbReference type="EMBL" id="TVU08881.1"/>
    </source>
</evidence>
<dbReference type="Gramene" id="TVU08881">
    <property type="protein sequence ID" value="TVU08881"/>
    <property type="gene ID" value="EJB05_42305"/>
</dbReference>
<dbReference type="PANTHER" id="PTHR31415:SF4">
    <property type="entry name" value="NDR1_HIN1-LIKE PROTEIN 3"/>
    <property type="match status" value="1"/>
</dbReference>
<organism evidence="3 4">
    <name type="scientific">Eragrostis curvula</name>
    <name type="common">weeping love grass</name>
    <dbReference type="NCBI Taxonomy" id="38414"/>
    <lineage>
        <taxon>Eukaryota</taxon>
        <taxon>Viridiplantae</taxon>
        <taxon>Streptophyta</taxon>
        <taxon>Embryophyta</taxon>
        <taxon>Tracheophyta</taxon>
        <taxon>Spermatophyta</taxon>
        <taxon>Magnoliopsida</taxon>
        <taxon>Liliopsida</taxon>
        <taxon>Poales</taxon>
        <taxon>Poaceae</taxon>
        <taxon>PACMAD clade</taxon>
        <taxon>Chloridoideae</taxon>
        <taxon>Eragrostideae</taxon>
        <taxon>Eragrostidinae</taxon>
        <taxon>Eragrostis</taxon>
    </lineage>
</organism>
<dbReference type="GO" id="GO:0005886">
    <property type="term" value="C:plasma membrane"/>
    <property type="evidence" value="ECO:0007669"/>
    <property type="project" value="TreeGrafter"/>
</dbReference>
<comment type="caution">
    <text evidence="3">The sequence shown here is derived from an EMBL/GenBank/DDBJ whole genome shotgun (WGS) entry which is preliminary data.</text>
</comment>
<accession>A0A5J9TE40</accession>
<feature type="non-terminal residue" evidence="3">
    <location>
        <position position="1"/>
    </location>
</feature>